<evidence type="ECO:0000256" key="3">
    <source>
        <dbReference type="ARBA" id="ARBA00022475"/>
    </source>
</evidence>
<proteinExistence type="inferred from homology"/>
<keyword evidence="5 8" id="KW-1133">Transmembrane helix</keyword>
<sequence length="439" mass="44616">MSPGYTRVTVTAERRSVELLLPARQPLGSLMPEILRHVGGDHRGSAPRTTTLTPVGGPSLHAEQSLAEAGVGDGSLLALDRLDEAVPHPLVYDVTETAEALSPELDRRWAVDLDRAGSAAVVAVALVGALTVLTDLLAPAVPSWWSLGAAAAMLAVLAAIPCRRIGWDAELLVAGAASLGLALVQGLPEHPWSGWLPGLWGAAALCAWQISRRNWAALAVCATTTAVLAAGWAVPALLTGSAGHAAGVAGATTAVMLGLAPRAALALSGLDALDDRVSAGRRTTVSDVRGAWTAAHLGLAGGVLLCATSGAAAVHGLLAAGASPWGPAMAVVVAALTALRARSMPLALERAALLGSATVSATLLAHHFAERGAGAGVLAVLVVVAALPLALTLARRPEHVGARLRLTARRAEVLATITLIPLLLGLFGLYAQLTTTFQE</sequence>
<organism evidence="10 11">
    <name type="scientific">Nesterenkonia halobia</name>
    <dbReference type="NCBI Taxonomy" id="37922"/>
    <lineage>
        <taxon>Bacteria</taxon>
        <taxon>Bacillati</taxon>
        <taxon>Actinomycetota</taxon>
        <taxon>Actinomycetes</taxon>
        <taxon>Micrococcales</taxon>
        <taxon>Micrococcaceae</taxon>
        <taxon>Nesterenkonia</taxon>
    </lineage>
</organism>
<comment type="subcellular location">
    <subcellularLocation>
        <location evidence="1">Cell membrane</location>
        <topology evidence="1">Multi-pass membrane protein</topology>
    </subcellularLocation>
</comment>
<dbReference type="EMBL" id="BAAAYG010000005">
    <property type="protein sequence ID" value="GAA3284732.1"/>
    <property type="molecule type" value="Genomic_DNA"/>
</dbReference>
<keyword evidence="3" id="KW-1003">Cell membrane</keyword>
<dbReference type="InterPro" id="IPR024962">
    <property type="entry name" value="YukD-like"/>
</dbReference>
<evidence type="ECO:0000256" key="4">
    <source>
        <dbReference type="ARBA" id="ARBA00022692"/>
    </source>
</evidence>
<dbReference type="Pfam" id="PF19053">
    <property type="entry name" value="EccD"/>
    <property type="match status" value="1"/>
</dbReference>
<dbReference type="Gene3D" id="3.10.20.90">
    <property type="entry name" value="Phosphatidylinositol 3-kinase Catalytic Subunit, Chain A, domain 1"/>
    <property type="match status" value="1"/>
</dbReference>
<feature type="transmembrane region" description="Helical" evidence="8">
    <location>
        <begin position="246"/>
        <end position="270"/>
    </location>
</feature>
<dbReference type="InterPro" id="IPR006707">
    <property type="entry name" value="T7SS_EccD"/>
</dbReference>
<feature type="transmembrane region" description="Helical" evidence="8">
    <location>
        <begin position="215"/>
        <end position="234"/>
    </location>
</feature>
<feature type="transmembrane region" description="Helical" evidence="8">
    <location>
        <begin position="413"/>
        <end position="433"/>
    </location>
</feature>
<dbReference type="Proteomes" id="UP001501736">
    <property type="component" value="Unassembled WGS sequence"/>
</dbReference>
<gene>
    <name evidence="10" type="ORF">GCM10020260_15900</name>
</gene>
<comment type="caution">
    <text evidence="10">The sequence shown here is derived from an EMBL/GenBank/DDBJ whole genome shotgun (WGS) entry which is preliminary data.</text>
</comment>
<evidence type="ECO:0000256" key="5">
    <source>
        <dbReference type="ARBA" id="ARBA00022989"/>
    </source>
</evidence>
<feature type="region of interest" description="Disordered" evidence="7">
    <location>
        <begin position="38"/>
        <end position="58"/>
    </location>
</feature>
<accession>A0ABP6RCB2</accession>
<feature type="transmembrane region" description="Helical" evidence="8">
    <location>
        <begin position="116"/>
        <end position="138"/>
    </location>
</feature>
<keyword evidence="4 8" id="KW-0812">Transmembrane</keyword>
<evidence type="ECO:0000313" key="11">
    <source>
        <dbReference type="Proteomes" id="UP001501736"/>
    </source>
</evidence>
<keyword evidence="11" id="KW-1185">Reference proteome</keyword>
<name>A0ABP6RCB2_9MICC</name>
<evidence type="ECO:0000256" key="7">
    <source>
        <dbReference type="SAM" id="MobiDB-lite"/>
    </source>
</evidence>
<dbReference type="NCBIfam" id="TIGR03920">
    <property type="entry name" value="T7SS_EccD"/>
    <property type="match status" value="1"/>
</dbReference>
<feature type="transmembrane region" description="Helical" evidence="8">
    <location>
        <begin position="317"/>
        <end position="339"/>
    </location>
</feature>
<reference evidence="11" key="1">
    <citation type="journal article" date="2019" name="Int. J. Syst. Evol. Microbiol.">
        <title>The Global Catalogue of Microorganisms (GCM) 10K type strain sequencing project: providing services to taxonomists for standard genome sequencing and annotation.</title>
        <authorList>
            <consortium name="The Broad Institute Genomics Platform"/>
            <consortium name="The Broad Institute Genome Sequencing Center for Infectious Disease"/>
            <person name="Wu L."/>
            <person name="Ma J."/>
        </authorList>
    </citation>
    <scope>NUCLEOTIDE SEQUENCE [LARGE SCALE GENOMIC DNA]</scope>
    <source>
        <strain evidence="11">JCM 11483</strain>
    </source>
</reference>
<dbReference type="Pfam" id="PF08817">
    <property type="entry name" value="YukD"/>
    <property type="match status" value="1"/>
</dbReference>
<dbReference type="RefSeq" id="WP_344720004.1">
    <property type="nucleotide sequence ID" value="NZ_BAAAYG010000005.1"/>
</dbReference>
<dbReference type="InterPro" id="IPR044049">
    <property type="entry name" value="EccD_transm"/>
</dbReference>
<feature type="transmembrane region" description="Helical" evidence="8">
    <location>
        <begin position="291"/>
        <end position="311"/>
    </location>
</feature>
<feature type="transmembrane region" description="Helical" evidence="8">
    <location>
        <begin position="144"/>
        <end position="162"/>
    </location>
</feature>
<evidence type="ECO:0000259" key="9">
    <source>
        <dbReference type="Pfam" id="PF19053"/>
    </source>
</evidence>
<feature type="transmembrane region" description="Helical" evidence="8">
    <location>
        <begin position="351"/>
        <end position="369"/>
    </location>
</feature>
<protein>
    <recommendedName>
        <fullName evidence="9">EccD-like transmembrane domain-containing protein</fullName>
    </recommendedName>
</protein>
<evidence type="ECO:0000256" key="8">
    <source>
        <dbReference type="SAM" id="Phobius"/>
    </source>
</evidence>
<evidence type="ECO:0000256" key="6">
    <source>
        <dbReference type="ARBA" id="ARBA00023136"/>
    </source>
</evidence>
<evidence type="ECO:0000313" key="10">
    <source>
        <dbReference type="EMBL" id="GAA3284732.1"/>
    </source>
</evidence>
<feature type="domain" description="EccD-like transmembrane" evidence="9">
    <location>
        <begin position="116"/>
        <end position="433"/>
    </location>
</feature>
<keyword evidence="6 8" id="KW-0472">Membrane</keyword>
<evidence type="ECO:0000256" key="1">
    <source>
        <dbReference type="ARBA" id="ARBA00004651"/>
    </source>
</evidence>
<evidence type="ECO:0000256" key="2">
    <source>
        <dbReference type="ARBA" id="ARBA00006162"/>
    </source>
</evidence>
<feature type="transmembrane region" description="Helical" evidence="8">
    <location>
        <begin position="375"/>
        <end position="393"/>
    </location>
</feature>
<comment type="similarity">
    <text evidence="2">Belongs to the EccD/Snm4 family.</text>
</comment>